<proteinExistence type="predicted"/>
<name>A0A840CYA9_9BACE</name>
<dbReference type="InterPro" id="IPR025342">
    <property type="entry name" value="DUF4248"/>
</dbReference>
<dbReference type="EMBL" id="JACIER010000001">
    <property type="protein sequence ID" value="MBB4042414.1"/>
    <property type="molecule type" value="Genomic_DNA"/>
</dbReference>
<protein>
    <recommendedName>
        <fullName evidence="3">DUF4248 domain-containing protein</fullName>
    </recommendedName>
</protein>
<keyword evidence="2" id="KW-1185">Reference proteome</keyword>
<evidence type="ECO:0008006" key="3">
    <source>
        <dbReference type="Google" id="ProtNLM"/>
    </source>
</evidence>
<gene>
    <name evidence="1" type="ORF">GGR06_000173</name>
</gene>
<accession>A0A840CYA9</accession>
<dbReference type="Proteomes" id="UP000560658">
    <property type="component" value="Unassembled WGS sequence"/>
</dbReference>
<dbReference type="RefSeq" id="WP_044164764.1">
    <property type="nucleotide sequence ID" value="NZ_JACIER010000001.1"/>
</dbReference>
<sequence length="73" mass="8716">MDEEFKIRVYAKVELAQLYSPYLTPEGALRKLQKWIRRNPSLSRELYRGPEGKNEQAFSKRQVELLTRYLDTP</sequence>
<dbReference type="AlphaFoldDB" id="A0A840CYA9"/>
<dbReference type="Pfam" id="PF14053">
    <property type="entry name" value="DUF4248"/>
    <property type="match status" value="1"/>
</dbReference>
<comment type="caution">
    <text evidence="1">The sequence shown here is derived from an EMBL/GenBank/DDBJ whole genome shotgun (WGS) entry which is preliminary data.</text>
</comment>
<evidence type="ECO:0000313" key="1">
    <source>
        <dbReference type="EMBL" id="MBB4042414.1"/>
    </source>
</evidence>
<organism evidence="1 2">
    <name type="scientific">Bacteroides reticulotermitis</name>
    <dbReference type="NCBI Taxonomy" id="1133319"/>
    <lineage>
        <taxon>Bacteria</taxon>
        <taxon>Pseudomonadati</taxon>
        <taxon>Bacteroidota</taxon>
        <taxon>Bacteroidia</taxon>
        <taxon>Bacteroidales</taxon>
        <taxon>Bacteroidaceae</taxon>
        <taxon>Bacteroides</taxon>
    </lineage>
</organism>
<reference evidence="1" key="1">
    <citation type="submission" date="2020-08" db="EMBL/GenBank/DDBJ databases">
        <title>Genomic Encyclopedia of Type Strains, Phase IV (KMG-IV): sequencing the most valuable type-strain genomes for metagenomic binning, comparative biology and taxonomic classification.</title>
        <authorList>
            <person name="Goeker M."/>
        </authorList>
    </citation>
    <scope>NUCLEOTIDE SEQUENCE [LARGE SCALE GENOMIC DNA]</scope>
    <source>
        <strain evidence="1">DSM 105720</strain>
    </source>
</reference>
<evidence type="ECO:0000313" key="2">
    <source>
        <dbReference type="Proteomes" id="UP000560658"/>
    </source>
</evidence>